<dbReference type="EMBL" id="CACVAS010000107">
    <property type="protein sequence ID" value="CAA6818280.1"/>
    <property type="molecule type" value="Genomic_DNA"/>
</dbReference>
<dbReference type="AlphaFoldDB" id="A0A6S6TNQ4"/>
<reference evidence="1" key="1">
    <citation type="submission" date="2020-01" db="EMBL/GenBank/DDBJ databases">
        <authorList>
            <person name="Meier V. D."/>
            <person name="Meier V D."/>
        </authorList>
    </citation>
    <scope>NUCLEOTIDE SEQUENCE</scope>
    <source>
        <strain evidence="1">HLG_WM_MAG_01</strain>
    </source>
</reference>
<proteinExistence type="predicted"/>
<dbReference type="InterPro" id="IPR046560">
    <property type="entry name" value="DUF6714"/>
</dbReference>
<gene>
    <name evidence="1" type="ORF">HELGO_WM397</name>
</gene>
<evidence type="ECO:0000313" key="1">
    <source>
        <dbReference type="EMBL" id="CAA6818280.1"/>
    </source>
</evidence>
<sequence length="160" mass="18581">MIDKEQLIKDIETAFADVHLNEGIGINEADKIELRERDAFRQKGRNQDRLWWQSWKEIEDKYPASYSSVMDFMDSEGLRWVMPVYLIYIIKHYKEGSFSVDSTIYTLEAGGLGTDGLDLYTIEQKKAIAKFLQFMVEVGAEWVDVESAQNALDNVWGEWV</sequence>
<organism evidence="1">
    <name type="scientific">uncultured Sulfurovum sp</name>
    <dbReference type="NCBI Taxonomy" id="269237"/>
    <lineage>
        <taxon>Bacteria</taxon>
        <taxon>Pseudomonadati</taxon>
        <taxon>Campylobacterota</taxon>
        <taxon>Epsilonproteobacteria</taxon>
        <taxon>Campylobacterales</taxon>
        <taxon>Sulfurovaceae</taxon>
        <taxon>Sulfurovum</taxon>
        <taxon>environmental samples</taxon>
    </lineage>
</organism>
<accession>A0A6S6TNQ4</accession>
<protein>
    <submittedName>
        <fullName evidence="1">Uncharacterized protein</fullName>
    </submittedName>
</protein>
<dbReference type="Pfam" id="PF20461">
    <property type="entry name" value="DUF6714"/>
    <property type="match status" value="1"/>
</dbReference>
<name>A0A6S6TNQ4_9BACT</name>